<gene>
    <name evidence="2" type="ORF">D623_10010059</name>
</gene>
<sequence length="77" mass="8075">MATPSRTCASCTRTWPGGAHQSQEDCGPAEAGRADWAAGGGAGAWEGLLKGRAGTADGEGWETRKSVSRRQRRSWAV</sequence>
<evidence type="ECO:0000313" key="2">
    <source>
        <dbReference type="EMBL" id="EPQ03015.1"/>
    </source>
</evidence>
<protein>
    <submittedName>
        <fullName evidence="2">Uncharacterized protein</fullName>
    </submittedName>
</protein>
<organism evidence="2 3">
    <name type="scientific">Myotis brandtii</name>
    <name type="common">Brandt's bat</name>
    <dbReference type="NCBI Taxonomy" id="109478"/>
    <lineage>
        <taxon>Eukaryota</taxon>
        <taxon>Metazoa</taxon>
        <taxon>Chordata</taxon>
        <taxon>Craniata</taxon>
        <taxon>Vertebrata</taxon>
        <taxon>Euteleostomi</taxon>
        <taxon>Mammalia</taxon>
        <taxon>Eutheria</taxon>
        <taxon>Laurasiatheria</taxon>
        <taxon>Chiroptera</taxon>
        <taxon>Yangochiroptera</taxon>
        <taxon>Vespertilionidae</taxon>
        <taxon>Myotis</taxon>
    </lineage>
</organism>
<dbReference type="Proteomes" id="UP000052978">
    <property type="component" value="Unassembled WGS sequence"/>
</dbReference>
<dbReference type="EMBL" id="KE161302">
    <property type="protein sequence ID" value="EPQ03015.1"/>
    <property type="molecule type" value="Genomic_DNA"/>
</dbReference>
<dbReference type="AlphaFoldDB" id="S7MHW5"/>
<feature type="compositionally biased region" description="Basic residues" evidence="1">
    <location>
        <begin position="66"/>
        <end position="77"/>
    </location>
</feature>
<feature type="compositionally biased region" description="Polar residues" evidence="1">
    <location>
        <begin position="1"/>
        <end position="13"/>
    </location>
</feature>
<keyword evidence="3" id="KW-1185">Reference proteome</keyword>
<accession>S7MHW5</accession>
<proteinExistence type="predicted"/>
<evidence type="ECO:0000256" key="1">
    <source>
        <dbReference type="SAM" id="MobiDB-lite"/>
    </source>
</evidence>
<reference evidence="2 3" key="1">
    <citation type="journal article" date="2013" name="Nat. Commun.">
        <title>Genome analysis reveals insights into physiology and longevity of the Brandt's bat Myotis brandtii.</title>
        <authorList>
            <person name="Seim I."/>
            <person name="Fang X."/>
            <person name="Xiong Z."/>
            <person name="Lobanov A.V."/>
            <person name="Huang Z."/>
            <person name="Ma S."/>
            <person name="Feng Y."/>
            <person name="Turanov A.A."/>
            <person name="Zhu Y."/>
            <person name="Lenz T.L."/>
            <person name="Gerashchenko M.V."/>
            <person name="Fan D."/>
            <person name="Hee Yim S."/>
            <person name="Yao X."/>
            <person name="Jordan D."/>
            <person name="Xiong Y."/>
            <person name="Ma Y."/>
            <person name="Lyapunov A.N."/>
            <person name="Chen G."/>
            <person name="Kulakova O.I."/>
            <person name="Sun Y."/>
            <person name="Lee S.G."/>
            <person name="Bronson R.T."/>
            <person name="Moskalev A.A."/>
            <person name="Sunyaev S.R."/>
            <person name="Zhang G."/>
            <person name="Krogh A."/>
            <person name="Wang J."/>
            <person name="Gladyshev V.N."/>
        </authorList>
    </citation>
    <scope>NUCLEOTIDE SEQUENCE [LARGE SCALE GENOMIC DNA]</scope>
</reference>
<feature type="region of interest" description="Disordered" evidence="1">
    <location>
        <begin position="1"/>
        <end position="38"/>
    </location>
</feature>
<evidence type="ECO:0000313" key="3">
    <source>
        <dbReference type="Proteomes" id="UP000052978"/>
    </source>
</evidence>
<name>S7MHW5_MYOBR</name>
<feature type="compositionally biased region" description="Low complexity" evidence="1">
    <location>
        <begin position="28"/>
        <end position="37"/>
    </location>
</feature>
<feature type="region of interest" description="Disordered" evidence="1">
    <location>
        <begin position="52"/>
        <end position="77"/>
    </location>
</feature>